<organism evidence="1 2">
    <name type="scientific">Bradyrhizobium arachidis</name>
    <dbReference type="NCBI Taxonomy" id="858423"/>
    <lineage>
        <taxon>Bacteria</taxon>
        <taxon>Pseudomonadati</taxon>
        <taxon>Pseudomonadota</taxon>
        <taxon>Alphaproteobacteria</taxon>
        <taxon>Hyphomicrobiales</taxon>
        <taxon>Nitrobacteraceae</taxon>
        <taxon>Bradyrhizobium</taxon>
    </lineage>
</organism>
<dbReference type="KEGG" id="barh:WN72_35940"/>
<dbReference type="AlphaFoldDB" id="A0AAE7NTX5"/>
<gene>
    <name evidence="1" type="ORF">WN72_35940</name>
</gene>
<protein>
    <submittedName>
        <fullName evidence="1">Uncharacterized protein</fullName>
    </submittedName>
</protein>
<reference evidence="1 2" key="1">
    <citation type="submission" date="2018-06" db="EMBL/GenBank/DDBJ databases">
        <title>Comparative genomics of Bradyrhizobium nodulating Arachidis hypogaea.</title>
        <authorList>
            <person name="Li Y."/>
        </authorList>
    </citation>
    <scope>NUCLEOTIDE SEQUENCE [LARGE SCALE GENOMIC DNA]</scope>
    <source>
        <strain evidence="1 2">CCBAU 051107</strain>
    </source>
</reference>
<name>A0AAE7NTX5_9BRAD</name>
<evidence type="ECO:0000313" key="2">
    <source>
        <dbReference type="Proteomes" id="UP000594015"/>
    </source>
</evidence>
<sequence>MVMPISRLIANIDLTREQEHVLELAFNHALRKLDLVDRSDPICDLVAKRMIGIHRRGVSDAVALAEMTVREIRAPLFGVLPASLSLRRRDRQATYPACPS</sequence>
<dbReference type="Proteomes" id="UP000594015">
    <property type="component" value="Chromosome"/>
</dbReference>
<dbReference type="EMBL" id="CP030050">
    <property type="protein sequence ID" value="QOZ71102.1"/>
    <property type="molecule type" value="Genomic_DNA"/>
</dbReference>
<proteinExistence type="predicted"/>
<accession>A0AAE7NTX5</accession>
<evidence type="ECO:0000313" key="1">
    <source>
        <dbReference type="EMBL" id="QOZ71102.1"/>
    </source>
</evidence>
<dbReference type="RefSeq" id="WP_194482946.1">
    <property type="nucleotide sequence ID" value="NZ_CP030050.1"/>
</dbReference>